<sequence length="365" mass="40447">MDLEAWGAVQPSNLVQTTKDNEWMTYEITPMHYVNISMCFVGFNVVDANVSMTASAPLFEPKENWVSPESMGGSTRLYRRLLGTDLEYQSHGERGILTLDNPGAVPISDFSTSTDPQTASTYRVNAIELKVYSLLTNNLAQASPEAYANGSLSDTSFTACAFCNAYGINLNPQMDAVFTDTINHTRRAALSMDSWVFMMIQAAYSDILQFFDKSEAVNISSTSLVQAPGDCTNEKECQGFLAVLALVLVYTLCVVCITALYLTKTRYSKHGQIWHSISQLQCDELGGILREANEARDCDIEKLVKDSSRDHLMKIGISTDGSRIEAVKFKDDPNTLSANHSILTKMTTTAHKLFRNPFTNRKNDA</sequence>
<organism evidence="1 2">
    <name type="scientific">Nemania bipapillata</name>
    <dbReference type="NCBI Taxonomy" id="110536"/>
    <lineage>
        <taxon>Eukaryota</taxon>
        <taxon>Fungi</taxon>
        <taxon>Dikarya</taxon>
        <taxon>Ascomycota</taxon>
        <taxon>Pezizomycotina</taxon>
        <taxon>Sordariomycetes</taxon>
        <taxon>Xylariomycetidae</taxon>
        <taxon>Xylariales</taxon>
        <taxon>Xylariaceae</taxon>
        <taxon>Nemania</taxon>
    </lineage>
</organism>
<name>A0ACC2IY00_9PEZI</name>
<gene>
    <name evidence="1" type="ORF">ONZ43_g3122</name>
</gene>
<accession>A0ACC2IY00</accession>
<keyword evidence="2" id="KW-1185">Reference proteome</keyword>
<evidence type="ECO:0000313" key="2">
    <source>
        <dbReference type="Proteomes" id="UP001153334"/>
    </source>
</evidence>
<proteinExistence type="predicted"/>
<dbReference type="EMBL" id="JAPESX010000701">
    <property type="protein sequence ID" value="KAJ8120078.1"/>
    <property type="molecule type" value="Genomic_DNA"/>
</dbReference>
<evidence type="ECO:0000313" key="1">
    <source>
        <dbReference type="EMBL" id="KAJ8120078.1"/>
    </source>
</evidence>
<comment type="caution">
    <text evidence="1">The sequence shown here is derived from an EMBL/GenBank/DDBJ whole genome shotgun (WGS) entry which is preliminary data.</text>
</comment>
<reference evidence="1" key="1">
    <citation type="submission" date="2022-11" db="EMBL/GenBank/DDBJ databases">
        <title>Genome Sequence of Nemania bipapillata.</title>
        <authorList>
            <person name="Buettner E."/>
        </authorList>
    </citation>
    <scope>NUCLEOTIDE SEQUENCE</scope>
    <source>
        <strain evidence="1">CP14</strain>
    </source>
</reference>
<protein>
    <submittedName>
        <fullName evidence="1">Uncharacterized protein</fullName>
    </submittedName>
</protein>
<dbReference type="Proteomes" id="UP001153334">
    <property type="component" value="Unassembled WGS sequence"/>
</dbReference>